<evidence type="ECO:0000256" key="6">
    <source>
        <dbReference type="SAM" id="MobiDB-lite"/>
    </source>
</evidence>
<dbReference type="PROSITE" id="PS50158">
    <property type="entry name" value="ZF_CCHC"/>
    <property type="match status" value="1"/>
</dbReference>
<keyword evidence="5" id="KW-0863">Zinc-finger</keyword>
<evidence type="ECO:0000313" key="9">
    <source>
        <dbReference type="EMBL" id="KAF5950904.1"/>
    </source>
</evidence>
<dbReference type="GO" id="GO:0006508">
    <property type="term" value="P:proteolysis"/>
    <property type="evidence" value="ECO:0007669"/>
    <property type="project" value="InterPro"/>
</dbReference>
<evidence type="ECO:0008006" key="11">
    <source>
        <dbReference type="Google" id="ProtNLM"/>
    </source>
</evidence>
<dbReference type="SUPFAM" id="SSF50630">
    <property type="entry name" value="Acid proteases"/>
    <property type="match status" value="1"/>
</dbReference>
<evidence type="ECO:0000256" key="2">
    <source>
        <dbReference type="ARBA" id="ARBA00007447"/>
    </source>
</evidence>
<dbReference type="InterPro" id="IPR033121">
    <property type="entry name" value="PEPTIDASE_A1"/>
</dbReference>
<dbReference type="Pfam" id="PF14223">
    <property type="entry name" value="Retrotran_gag_2"/>
    <property type="match status" value="1"/>
</dbReference>
<dbReference type="Proteomes" id="UP000593564">
    <property type="component" value="Unassembled WGS sequence"/>
</dbReference>
<dbReference type="InterPro" id="IPR001461">
    <property type="entry name" value="Aspartic_peptidase_A1"/>
</dbReference>
<dbReference type="Pfam" id="PF22936">
    <property type="entry name" value="Pol_BBD"/>
    <property type="match status" value="1"/>
</dbReference>
<evidence type="ECO:0000256" key="1">
    <source>
        <dbReference type="ARBA" id="ARBA00004239"/>
    </source>
</evidence>
<dbReference type="Gene3D" id="4.10.60.10">
    <property type="entry name" value="Zinc finger, CCHC-type"/>
    <property type="match status" value="1"/>
</dbReference>
<keyword evidence="3" id="KW-0964">Secreted</keyword>
<dbReference type="InterPro" id="IPR054722">
    <property type="entry name" value="PolX-like_BBD"/>
</dbReference>
<gene>
    <name evidence="9" type="ORF">HYC85_012897</name>
</gene>
<dbReference type="FunFam" id="2.40.70.10:FF:000045">
    <property type="entry name" value="Basic 7S globulin"/>
    <property type="match status" value="1"/>
</dbReference>
<comment type="similarity">
    <text evidence="2">Belongs to the peptidase A1 family.</text>
</comment>
<dbReference type="EMBL" id="JACBKZ010000005">
    <property type="protein sequence ID" value="KAF5950904.1"/>
    <property type="molecule type" value="Genomic_DNA"/>
</dbReference>
<dbReference type="SUPFAM" id="SSF57756">
    <property type="entry name" value="Retrovirus zinc finger-like domains"/>
    <property type="match status" value="1"/>
</dbReference>
<dbReference type="InterPro" id="IPR032799">
    <property type="entry name" value="TAXi_C"/>
</dbReference>
<dbReference type="GO" id="GO:0004190">
    <property type="term" value="F:aspartic-type endopeptidase activity"/>
    <property type="evidence" value="ECO:0007669"/>
    <property type="project" value="InterPro"/>
</dbReference>
<dbReference type="GO" id="GO:0005576">
    <property type="term" value="C:extracellular region"/>
    <property type="evidence" value="ECO:0007669"/>
    <property type="project" value="UniProtKB-SubCell"/>
</dbReference>
<dbReference type="InterPro" id="IPR001878">
    <property type="entry name" value="Znf_CCHC"/>
</dbReference>
<feature type="region of interest" description="Disordered" evidence="6">
    <location>
        <begin position="265"/>
        <end position="288"/>
    </location>
</feature>
<dbReference type="Pfam" id="PF00098">
    <property type="entry name" value="zf-CCHC"/>
    <property type="match status" value="1"/>
</dbReference>
<name>A0A7J7HG21_CAMSI</name>
<dbReference type="Pfam" id="PF14543">
    <property type="entry name" value="TAXi_N"/>
    <property type="match status" value="1"/>
</dbReference>
<keyword evidence="10" id="KW-1185">Reference proteome</keyword>
<dbReference type="CDD" id="cd05489">
    <property type="entry name" value="xylanase_inhibitor_I_like"/>
    <property type="match status" value="1"/>
</dbReference>
<dbReference type="InterPro" id="IPR032861">
    <property type="entry name" value="TAXi_N"/>
</dbReference>
<organism evidence="9 10">
    <name type="scientific">Camellia sinensis</name>
    <name type="common">Tea plant</name>
    <name type="synonym">Thea sinensis</name>
    <dbReference type="NCBI Taxonomy" id="4442"/>
    <lineage>
        <taxon>Eukaryota</taxon>
        <taxon>Viridiplantae</taxon>
        <taxon>Streptophyta</taxon>
        <taxon>Embryophyta</taxon>
        <taxon>Tracheophyta</taxon>
        <taxon>Spermatophyta</taxon>
        <taxon>Magnoliopsida</taxon>
        <taxon>eudicotyledons</taxon>
        <taxon>Gunneridae</taxon>
        <taxon>Pentapetalae</taxon>
        <taxon>asterids</taxon>
        <taxon>Ericales</taxon>
        <taxon>Theaceae</taxon>
        <taxon>Camellia</taxon>
    </lineage>
</organism>
<keyword evidence="5" id="KW-0479">Metal-binding</keyword>
<dbReference type="PROSITE" id="PS51767">
    <property type="entry name" value="PEPTIDASE_A1"/>
    <property type="match status" value="1"/>
</dbReference>
<dbReference type="SMART" id="SM00343">
    <property type="entry name" value="ZnF_C2HC"/>
    <property type="match status" value="1"/>
</dbReference>
<sequence length="842" mass="92166">MSPSVKETSSCGDVAVEIMATATETASGSGTPIVTPTSVPIQNHVHVPINHGEKSKKFNGTEFKRWQQKMLFYLTTLNLAWFLHEEALALKEGESDRQVVAVVDAWKHSDFLCRNYILNGFDNMLYNVYSPLKTAKELWDSLEKKYKTEDAGTKKFVVEGMSLSESFQVAALVEKLPPAWKYFKNYLKYKRKEMTMDELIVRLRIEEDNRKAEERNGKNPIESKANVVEQVHKPHNRKRKFTGDVPKQGDSNKKFKGKCYNCGKTGHRASDCRRPKKNHGSTSKKTTNQANVTELDYISDGVNDINLSAVVSEANLVGNPKGWWVDTGATRHICEDKKMFTTYNEAANCEQLFMGNSSTSTVAGQGKVILKMTSGKELTLNNVGPECRFTRVKVVMRSLPRCDSRALHMASSFHSTLLFSLLLISSAFAKTSFRPKALILPVQKDPSTLQYVTNLNQRTPLVPVNLTLDLGGQFLWVNCEQGYSSSSYRPARCGSAQCSLAGSKSCTTECYSAPKPGCYNNTCGLLPDNTVTHTSTGGDLGSDIVTVESTDGKNPKKVVSVPHFLFVCGSTSLLEGLASGVKGMAGLGRTKISLPSQFSTTYSFHKKFAICLTSSTRSNGVAIFGDGPYMFLPNIDASTSLIYTPLIRNPVSTASASFSGDASSDYFIGVKSIKIGEKNVPINTTLLTIDSEGNGGTKISTVNPYTVLETSIYKAVTKFFINELSGVPRVASVAPFEACFNSKNISSTRVGPGVPAIFLVLQSETVFWSIYGANSMVQVSDDVLCLGFVDGGAKPRTSIVIGGYQLEDNLLQFDLAASRLGFSASLFFRRTTCANFNFTSNA</sequence>
<accession>A0A7J7HG21</accession>
<reference evidence="9 10" key="2">
    <citation type="submission" date="2020-07" db="EMBL/GenBank/DDBJ databases">
        <title>Genome assembly of wild tea tree DASZ reveals pedigree and selection history of tea varieties.</title>
        <authorList>
            <person name="Zhang W."/>
        </authorList>
    </citation>
    <scope>NUCLEOTIDE SEQUENCE [LARGE SCALE GENOMIC DNA]</scope>
    <source>
        <strain evidence="10">cv. G240</strain>
        <tissue evidence="9">Leaf</tissue>
    </source>
</reference>
<dbReference type="Pfam" id="PF14541">
    <property type="entry name" value="TAXi_C"/>
    <property type="match status" value="1"/>
</dbReference>
<dbReference type="PANTHER" id="PTHR47965:SF22">
    <property type="entry name" value="EUKARYOTIC ASPARTYL PROTEASE FAMILY PROTEIN"/>
    <property type="match status" value="1"/>
</dbReference>
<feature type="domain" description="Peptidase A1" evidence="8">
    <location>
        <begin position="451"/>
        <end position="823"/>
    </location>
</feature>
<keyword evidence="4" id="KW-0732">Signal</keyword>
<comment type="caution">
    <text evidence="9">The sequence shown here is derived from an EMBL/GenBank/DDBJ whole genome shotgun (WGS) entry which is preliminary data.</text>
</comment>
<evidence type="ECO:0000256" key="4">
    <source>
        <dbReference type="ARBA" id="ARBA00022729"/>
    </source>
</evidence>
<dbReference type="InterPro" id="IPR036875">
    <property type="entry name" value="Znf_CCHC_sf"/>
</dbReference>
<feature type="domain" description="CCHC-type" evidence="7">
    <location>
        <begin position="258"/>
        <end position="274"/>
    </location>
</feature>
<dbReference type="PANTHER" id="PTHR47965">
    <property type="entry name" value="ASPARTYL PROTEASE-RELATED"/>
    <property type="match status" value="1"/>
</dbReference>
<evidence type="ECO:0000313" key="10">
    <source>
        <dbReference type="Proteomes" id="UP000593564"/>
    </source>
</evidence>
<dbReference type="InterPro" id="IPR021109">
    <property type="entry name" value="Peptidase_aspartic_dom_sf"/>
</dbReference>
<dbReference type="InterPro" id="IPR033868">
    <property type="entry name" value="Xylanase_inhibitor_I-like"/>
</dbReference>
<dbReference type="FunFam" id="2.40.70.10:FF:000041">
    <property type="entry name" value="Basic 7S globulin"/>
    <property type="match status" value="1"/>
</dbReference>
<protein>
    <recommendedName>
        <fullName evidence="11">CCHC-type domain-containing protein</fullName>
    </recommendedName>
</protein>
<keyword evidence="5" id="KW-0862">Zinc</keyword>
<proteinExistence type="inferred from homology"/>
<comment type="subcellular location">
    <subcellularLocation>
        <location evidence="1">Secreted</location>
        <location evidence="1">Extracellular space</location>
    </subcellularLocation>
</comment>
<evidence type="ECO:0000256" key="5">
    <source>
        <dbReference type="PROSITE-ProRule" id="PRU00047"/>
    </source>
</evidence>
<dbReference type="AlphaFoldDB" id="A0A7J7HG21"/>
<dbReference type="Gene3D" id="2.40.70.10">
    <property type="entry name" value="Acid Proteases"/>
    <property type="match status" value="2"/>
</dbReference>
<evidence type="ECO:0000256" key="3">
    <source>
        <dbReference type="ARBA" id="ARBA00022525"/>
    </source>
</evidence>
<dbReference type="GO" id="GO:0008270">
    <property type="term" value="F:zinc ion binding"/>
    <property type="evidence" value="ECO:0007669"/>
    <property type="project" value="UniProtKB-KW"/>
</dbReference>
<reference evidence="10" key="1">
    <citation type="journal article" date="2020" name="Nat. Commun.">
        <title>Genome assembly of wild tea tree DASZ reveals pedigree and selection history of tea varieties.</title>
        <authorList>
            <person name="Zhang W."/>
            <person name="Zhang Y."/>
            <person name="Qiu H."/>
            <person name="Guo Y."/>
            <person name="Wan H."/>
            <person name="Zhang X."/>
            <person name="Scossa F."/>
            <person name="Alseekh S."/>
            <person name="Zhang Q."/>
            <person name="Wang P."/>
            <person name="Xu L."/>
            <person name="Schmidt M.H."/>
            <person name="Jia X."/>
            <person name="Li D."/>
            <person name="Zhu A."/>
            <person name="Guo F."/>
            <person name="Chen W."/>
            <person name="Ni D."/>
            <person name="Usadel B."/>
            <person name="Fernie A.R."/>
            <person name="Wen W."/>
        </authorList>
    </citation>
    <scope>NUCLEOTIDE SEQUENCE [LARGE SCALE GENOMIC DNA]</scope>
    <source>
        <strain evidence="10">cv. G240</strain>
    </source>
</reference>
<evidence type="ECO:0000259" key="8">
    <source>
        <dbReference type="PROSITE" id="PS51767"/>
    </source>
</evidence>
<dbReference type="GO" id="GO:0003676">
    <property type="term" value="F:nucleic acid binding"/>
    <property type="evidence" value="ECO:0007669"/>
    <property type="project" value="InterPro"/>
</dbReference>
<evidence type="ECO:0000259" key="7">
    <source>
        <dbReference type="PROSITE" id="PS50158"/>
    </source>
</evidence>